<organism evidence="1 2">
    <name type="scientific">Ceratodon purpureus</name>
    <name type="common">Fire moss</name>
    <name type="synonym">Dicranum purpureum</name>
    <dbReference type="NCBI Taxonomy" id="3225"/>
    <lineage>
        <taxon>Eukaryota</taxon>
        <taxon>Viridiplantae</taxon>
        <taxon>Streptophyta</taxon>
        <taxon>Embryophyta</taxon>
        <taxon>Bryophyta</taxon>
        <taxon>Bryophytina</taxon>
        <taxon>Bryopsida</taxon>
        <taxon>Dicranidae</taxon>
        <taxon>Pseudoditrichales</taxon>
        <taxon>Ditrichaceae</taxon>
        <taxon>Ceratodon</taxon>
    </lineage>
</organism>
<name>A0A8T0HYM6_CERPU</name>
<gene>
    <name evidence="1" type="ORF">KC19_5G066900</name>
</gene>
<feature type="non-terminal residue" evidence="1">
    <location>
        <position position="173"/>
    </location>
</feature>
<accession>A0A8T0HYM6</accession>
<sequence length="173" mass="19446">MATSPYIPAPKPKPPNLGSPASVSAIDAWLPPSSTRAHLLNQDLEWLRPERSSRAVISISLLKRKTISTMSTNRMLAKSKHIEVYMCSKLVKDRLTCSDRLRASEVGGSMEYVSKNSMFKARKSRGKHECTVGNLQEFHKLGGVLHKRLMEGLMFENRMNFRSASSLWDGQLN</sequence>
<dbReference type="AlphaFoldDB" id="A0A8T0HYM6"/>
<reference evidence="1" key="1">
    <citation type="submission" date="2020-06" db="EMBL/GenBank/DDBJ databases">
        <title>WGS assembly of Ceratodon purpureus strain R40.</title>
        <authorList>
            <person name="Carey S.B."/>
            <person name="Jenkins J."/>
            <person name="Shu S."/>
            <person name="Lovell J.T."/>
            <person name="Sreedasyam A."/>
            <person name="Maumus F."/>
            <person name="Tiley G.P."/>
            <person name="Fernandez-Pozo N."/>
            <person name="Barry K."/>
            <person name="Chen C."/>
            <person name="Wang M."/>
            <person name="Lipzen A."/>
            <person name="Daum C."/>
            <person name="Saski C.A."/>
            <person name="Payton A.C."/>
            <person name="Mcbreen J.C."/>
            <person name="Conrad R.E."/>
            <person name="Kollar L.M."/>
            <person name="Olsson S."/>
            <person name="Huttunen S."/>
            <person name="Landis J.B."/>
            <person name="Wickett N.J."/>
            <person name="Johnson M.G."/>
            <person name="Rensing S.A."/>
            <person name="Grimwood J."/>
            <person name="Schmutz J."/>
            <person name="Mcdaniel S.F."/>
        </authorList>
    </citation>
    <scope>NUCLEOTIDE SEQUENCE</scope>
    <source>
        <strain evidence="1">R40</strain>
    </source>
</reference>
<dbReference type="Proteomes" id="UP000822688">
    <property type="component" value="Chromosome 5"/>
</dbReference>
<evidence type="ECO:0000313" key="2">
    <source>
        <dbReference type="Proteomes" id="UP000822688"/>
    </source>
</evidence>
<protein>
    <submittedName>
        <fullName evidence="1">Uncharacterized protein</fullName>
    </submittedName>
</protein>
<comment type="caution">
    <text evidence="1">The sequence shown here is derived from an EMBL/GenBank/DDBJ whole genome shotgun (WGS) entry which is preliminary data.</text>
</comment>
<evidence type="ECO:0000313" key="1">
    <source>
        <dbReference type="EMBL" id="KAG0576254.1"/>
    </source>
</evidence>
<proteinExistence type="predicted"/>
<keyword evidence="2" id="KW-1185">Reference proteome</keyword>
<dbReference type="EMBL" id="CM026425">
    <property type="protein sequence ID" value="KAG0576254.1"/>
    <property type="molecule type" value="Genomic_DNA"/>
</dbReference>